<sequence>MNHFKHIINKFGNLGICLSSNPGVLQMTLLLCSTIFLVLVGISMILDLYLKFLEVTEDSEVIILGLMKTSSIRFKDKGVNRKSFSKVPVERNFQENIPQKRAA</sequence>
<gene>
    <name evidence="2" type="ORF">METZ01_LOCUS278249</name>
</gene>
<evidence type="ECO:0000313" key="2">
    <source>
        <dbReference type="EMBL" id="SVC25395.1"/>
    </source>
</evidence>
<evidence type="ECO:0000256" key="1">
    <source>
        <dbReference type="SAM" id="Phobius"/>
    </source>
</evidence>
<dbReference type="EMBL" id="UINC01081493">
    <property type="protein sequence ID" value="SVC25395.1"/>
    <property type="molecule type" value="Genomic_DNA"/>
</dbReference>
<proteinExistence type="predicted"/>
<accession>A0A382KPA7</accession>
<name>A0A382KPA7_9ZZZZ</name>
<dbReference type="AlphaFoldDB" id="A0A382KPA7"/>
<reference evidence="2" key="1">
    <citation type="submission" date="2018-05" db="EMBL/GenBank/DDBJ databases">
        <authorList>
            <person name="Lanie J.A."/>
            <person name="Ng W.-L."/>
            <person name="Kazmierczak K.M."/>
            <person name="Andrzejewski T.M."/>
            <person name="Davidsen T.M."/>
            <person name="Wayne K.J."/>
            <person name="Tettelin H."/>
            <person name="Glass J.I."/>
            <person name="Rusch D."/>
            <person name="Podicherti R."/>
            <person name="Tsui H.-C.T."/>
            <person name="Winkler M.E."/>
        </authorList>
    </citation>
    <scope>NUCLEOTIDE SEQUENCE</scope>
</reference>
<keyword evidence="1" id="KW-0812">Transmembrane</keyword>
<organism evidence="2">
    <name type="scientific">marine metagenome</name>
    <dbReference type="NCBI Taxonomy" id="408172"/>
    <lineage>
        <taxon>unclassified sequences</taxon>
        <taxon>metagenomes</taxon>
        <taxon>ecological metagenomes</taxon>
    </lineage>
</organism>
<protein>
    <submittedName>
        <fullName evidence="2">Uncharacterized protein</fullName>
    </submittedName>
</protein>
<keyword evidence="1" id="KW-1133">Transmembrane helix</keyword>
<keyword evidence="1" id="KW-0472">Membrane</keyword>
<feature type="transmembrane region" description="Helical" evidence="1">
    <location>
        <begin position="28"/>
        <end position="50"/>
    </location>
</feature>